<dbReference type="AlphaFoldDB" id="A0A1I7ZJY5"/>
<evidence type="ECO:0000313" key="3">
    <source>
        <dbReference type="WBParaSite" id="L893_g27183.t1"/>
    </source>
</evidence>
<feature type="compositionally biased region" description="Basic and acidic residues" evidence="1">
    <location>
        <begin position="148"/>
        <end position="157"/>
    </location>
</feature>
<dbReference type="WBParaSite" id="L893_g27183.t1">
    <property type="protein sequence ID" value="L893_g27183.t1"/>
    <property type="gene ID" value="L893_g27183"/>
</dbReference>
<name>A0A1I7ZJY5_9BILA</name>
<keyword evidence="2" id="KW-1185">Reference proteome</keyword>
<evidence type="ECO:0000256" key="1">
    <source>
        <dbReference type="SAM" id="MobiDB-lite"/>
    </source>
</evidence>
<accession>A0A1I7ZJY5</accession>
<sequence length="157" mass="17722">MDRTDARITIINGQEHCMEGSPKAAVEPNALKQWNMDQFDSEAIDMANSIVTKVVKDKTDRGMAIRERLDKDEQVDQQSKPNKKTLKRLSEVLQPDDPILVTTSDDETPDNLLRLSNAAFLDKMFNGRVQMRGPFTMNEEVSGPQKSASEESHNDFP</sequence>
<dbReference type="Proteomes" id="UP000095287">
    <property type="component" value="Unplaced"/>
</dbReference>
<protein>
    <submittedName>
        <fullName evidence="3">Non-structural maintenance of chromosomes element 4</fullName>
    </submittedName>
</protein>
<feature type="region of interest" description="Disordered" evidence="1">
    <location>
        <begin position="66"/>
        <end position="91"/>
    </location>
</feature>
<reference evidence="3" key="1">
    <citation type="submission" date="2016-11" db="UniProtKB">
        <authorList>
            <consortium name="WormBaseParasite"/>
        </authorList>
    </citation>
    <scope>IDENTIFICATION</scope>
</reference>
<feature type="region of interest" description="Disordered" evidence="1">
    <location>
        <begin position="135"/>
        <end position="157"/>
    </location>
</feature>
<evidence type="ECO:0000313" key="2">
    <source>
        <dbReference type="Proteomes" id="UP000095287"/>
    </source>
</evidence>
<proteinExistence type="predicted"/>
<organism evidence="2 3">
    <name type="scientific">Steinernema glaseri</name>
    <dbReference type="NCBI Taxonomy" id="37863"/>
    <lineage>
        <taxon>Eukaryota</taxon>
        <taxon>Metazoa</taxon>
        <taxon>Ecdysozoa</taxon>
        <taxon>Nematoda</taxon>
        <taxon>Chromadorea</taxon>
        <taxon>Rhabditida</taxon>
        <taxon>Tylenchina</taxon>
        <taxon>Panagrolaimomorpha</taxon>
        <taxon>Strongyloidoidea</taxon>
        <taxon>Steinernematidae</taxon>
        <taxon>Steinernema</taxon>
    </lineage>
</organism>